<evidence type="ECO:0000256" key="1">
    <source>
        <dbReference type="SAM" id="Coils"/>
    </source>
</evidence>
<dbReference type="InterPro" id="IPR003103">
    <property type="entry name" value="BAG_domain"/>
</dbReference>
<dbReference type="GO" id="GO:0051087">
    <property type="term" value="F:protein-folding chaperone binding"/>
    <property type="evidence" value="ECO:0007669"/>
    <property type="project" value="InterPro"/>
</dbReference>
<feature type="compositionally biased region" description="Basic and acidic residues" evidence="2">
    <location>
        <begin position="237"/>
        <end position="253"/>
    </location>
</feature>
<dbReference type="EMBL" id="JAAAUY010000092">
    <property type="protein sequence ID" value="KAF9335631.1"/>
    <property type="molecule type" value="Genomic_DNA"/>
</dbReference>
<dbReference type="AlphaFoldDB" id="A0A9P5SSM5"/>
<protein>
    <recommendedName>
        <fullName evidence="3">BAG domain-containing protein</fullName>
    </recommendedName>
</protein>
<dbReference type="Pfam" id="PF02179">
    <property type="entry name" value="BAG"/>
    <property type="match status" value="1"/>
</dbReference>
<organism evidence="4 5">
    <name type="scientific">Podila minutissima</name>
    <dbReference type="NCBI Taxonomy" id="64525"/>
    <lineage>
        <taxon>Eukaryota</taxon>
        <taxon>Fungi</taxon>
        <taxon>Fungi incertae sedis</taxon>
        <taxon>Mucoromycota</taxon>
        <taxon>Mortierellomycotina</taxon>
        <taxon>Mortierellomycetes</taxon>
        <taxon>Mortierellales</taxon>
        <taxon>Mortierellaceae</taxon>
        <taxon>Podila</taxon>
    </lineage>
</organism>
<evidence type="ECO:0000256" key="2">
    <source>
        <dbReference type="SAM" id="MobiDB-lite"/>
    </source>
</evidence>
<feature type="domain" description="BAG" evidence="3">
    <location>
        <begin position="389"/>
        <end position="436"/>
    </location>
</feature>
<proteinExistence type="predicted"/>
<feature type="region of interest" description="Disordered" evidence="2">
    <location>
        <begin position="234"/>
        <end position="264"/>
    </location>
</feature>
<keyword evidence="5" id="KW-1185">Reference proteome</keyword>
<dbReference type="SUPFAM" id="SSF63491">
    <property type="entry name" value="BAG domain"/>
    <property type="match status" value="1"/>
</dbReference>
<dbReference type="InterPro" id="IPR036533">
    <property type="entry name" value="BAG_dom_sf"/>
</dbReference>
<evidence type="ECO:0000313" key="4">
    <source>
        <dbReference type="EMBL" id="KAF9335631.1"/>
    </source>
</evidence>
<gene>
    <name evidence="4" type="ORF">BG006_011056</name>
</gene>
<feature type="compositionally biased region" description="Low complexity" evidence="2">
    <location>
        <begin position="452"/>
        <end position="465"/>
    </location>
</feature>
<dbReference type="Gene3D" id="1.20.58.120">
    <property type="entry name" value="BAG domain"/>
    <property type="match status" value="1"/>
</dbReference>
<comment type="caution">
    <text evidence="4">The sequence shown here is derived from an EMBL/GenBank/DDBJ whole genome shotgun (WGS) entry which is preliminary data.</text>
</comment>
<reference evidence="4" key="1">
    <citation type="journal article" date="2020" name="Fungal Divers.">
        <title>Resolving the Mortierellaceae phylogeny through synthesis of multi-gene phylogenetics and phylogenomics.</title>
        <authorList>
            <person name="Vandepol N."/>
            <person name="Liber J."/>
            <person name="Desiro A."/>
            <person name="Na H."/>
            <person name="Kennedy M."/>
            <person name="Barry K."/>
            <person name="Grigoriev I.V."/>
            <person name="Miller A.N."/>
            <person name="O'Donnell K."/>
            <person name="Stajich J.E."/>
            <person name="Bonito G."/>
        </authorList>
    </citation>
    <scope>NUCLEOTIDE SEQUENCE</scope>
    <source>
        <strain evidence="4">NVP1</strain>
    </source>
</reference>
<evidence type="ECO:0000313" key="5">
    <source>
        <dbReference type="Proteomes" id="UP000696485"/>
    </source>
</evidence>
<feature type="region of interest" description="Disordered" evidence="2">
    <location>
        <begin position="443"/>
        <end position="477"/>
    </location>
</feature>
<dbReference type="PROSITE" id="PS51035">
    <property type="entry name" value="BAG"/>
    <property type="match status" value="1"/>
</dbReference>
<keyword evidence="1" id="KW-0175">Coiled coil</keyword>
<feature type="coiled-coil region" evidence="1">
    <location>
        <begin position="47"/>
        <end position="87"/>
    </location>
</feature>
<dbReference type="Proteomes" id="UP000696485">
    <property type="component" value="Unassembled WGS sequence"/>
</dbReference>
<feature type="compositionally biased region" description="Acidic residues" evidence="2">
    <location>
        <begin position="555"/>
        <end position="564"/>
    </location>
</feature>
<name>A0A9P5SSM5_9FUNG</name>
<sequence length="564" mass="64314">MYPYLAYSSNPGRRYRQHQPTQFQFQPNVSFDYDSFAPSSRPTFFAQSQLDDDIDEEEQLLRAALERKRQEKQARQQYRHLLQLEQQREYAALMLREQQYQQEQQAIARVKYEAEQEAIRRYKRELRAQELKHQEQDAWESLVFQNLRQHHQIESQRRARARAVAAHQAQQTQVIAFVQKKPSSDEEYEDKALGALFQHLLSPLAKRTLVQEQSYPCKRRQQCERKEVKHAQAAAAAEKEKEAKAKEAQKKQDQVPASSSKPDQDVAYTDLSTLLEAVFGVPVQTSSSSSSSRCTKPDTSASKTTACAARRGACFAKTANPSTSDSSPELRASDVLCQRQQRQQQQNQTLQQKHSELNLIESALDELSRELTYSLSIYEETDEVKRQVVLATEENITKAMLKIDSVESEGDLSVRQRRKELIRKSQDLLETVDEYKTKEFNTGKQVAKNADESTSGQSESESSAPEVEETRESTVEFDTAESVNFDVEVQAKEAEEEEEDVQPYVVSDTMPQEKDETAVEAEPASVSDSVLVEESVEVAEETPVEKTPQAKATEFADDDDMVVV</sequence>
<feature type="region of interest" description="Disordered" evidence="2">
    <location>
        <begin position="492"/>
        <end position="564"/>
    </location>
</feature>
<evidence type="ECO:0000259" key="3">
    <source>
        <dbReference type="PROSITE" id="PS51035"/>
    </source>
</evidence>
<accession>A0A9P5SSM5</accession>